<proteinExistence type="predicted"/>
<comment type="caution">
    <text evidence="3">The sequence shown here is derived from an EMBL/GenBank/DDBJ whole genome shotgun (WGS) entry which is preliminary data.</text>
</comment>
<dbReference type="Gene3D" id="3.40.50.2300">
    <property type="match status" value="1"/>
</dbReference>
<dbReference type="AlphaFoldDB" id="A0A8B2NMX8"/>
<gene>
    <name evidence="3" type="ORF">DLJ53_22095</name>
</gene>
<evidence type="ECO:0000313" key="4">
    <source>
        <dbReference type="Proteomes" id="UP000249590"/>
    </source>
</evidence>
<dbReference type="EMBL" id="QHHQ01000005">
    <property type="protein sequence ID" value="RAH99237.1"/>
    <property type="molecule type" value="Genomic_DNA"/>
</dbReference>
<sequence>MQTFMSEFAPRDRAPRILIVEDEMFIGLELSMIVEEAGFEPIGPVADLDGAHTLLSTERPDIAILDINLGPNVTSAPVAETLSALAVPFVYLSGYSANYVRDNMPPAPLLSKPVDPNAVLSEIRRALTRETDAGGSPQEA</sequence>
<evidence type="ECO:0000256" key="1">
    <source>
        <dbReference type="PROSITE-ProRule" id="PRU00169"/>
    </source>
</evidence>
<name>A0A8B2NMX8_9HYPH</name>
<keyword evidence="1" id="KW-0597">Phosphoprotein</keyword>
<evidence type="ECO:0000259" key="2">
    <source>
        <dbReference type="PROSITE" id="PS50110"/>
    </source>
</evidence>
<dbReference type="PROSITE" id="PS50110">
    <property type="entry name" value="RESPONSE_REGULATORY"/>
    <property type="match status" value="1"/>
</dbReference>
<organism evidence="3 4">
    <name type="scientific">Acuticoccus sediminis</name>
    <dbReference type="NCBI Taxonomy" id="2184697"/>
    <lineage>
        <taxon>Bacteria</taxon>
        <taxon>Pseudomonadati</taxon>
        <taxon>Pseudomonadota</taxon>
        <taxon>Alphaproteobacteria</taxon>
        <taxon>Hyphomicrobiales</taxon>
        <taxon>Amorphaceae</taxon>
        <taxon>Acuticoccus</taxon>
    </lineage>
</organism>
<dbReference type="InterPro" id="IPR011006">
    <property type="entry name" value="CheY-like_superfamily"/>
</dbReference>
<feature type="domain" description="Response regulatory" evidence="2">
    <location>
        <begin position="16"/>
        <end position="127"/>
    </location>
</feature>
<dbReference type="SUPFAM" id="SSF52172">
    <property type="entry name" value="CheY-like"/>
    <property type="match status" value="1"/>
</dbReference>
<dbReference type="Proteomes" id="UP000249590">
    <property type="component" value="Unassembled WGS sequence"/>
</dbReference>
<dbReference type="GO" id="GO:0000160">
    <property type="term" value="P:phosphorelay signal transduction system"/>
    <property type="evidence" value="ECO:0007669"/>
    <property type="project" value="InterPro"/>
</dbReference>
<evidence type="ECO:0000313" key="3">
    <source>
        <dbReference type="EMBL" id="RAH99237.1"/>
    </source>
</evidence>
<feature type="modified residue" description="4-aspartylphosphate" evidence="1">
    <location>
        <position position="66"/>
    </location>
</feature>
<dbReference type="InterPro" id="IPR001789">
    <property type="entry name" value="Sig_transdc_resp-reg_receiver"/>
</dbReference>
<protein>
    <recommendedName>
        <fullName evidence="2">Response regulatory domain-containing protein</fullName>
    </recommendedName>
</protein>
<accession>A0A8B2NMX8</accession>
<reference evidence="3 4" key="1">
    <citation type="submission" date="2018-05" db="EMBL/GenBank/DDBJ databases">
        <title>Acuticoccus sediminis sp. nov., isolated from deep-sea sediment of Indian Ocean.</title>
        <authorList>
            <person name="Liu X."/>
            <person name="Lai Q."/>
            <person name="Du Y."/>
            <person name="Sun F."/>
            <person name="Zhang X."/>
            <person name="Wang S."/>
            <person name="Shao Z."/>
        </authorList>
    </citation>
    <scope>NUCLEOTIDE SEQUENCE [LARGE SCALE GENOMIC DNA]</scope>
    <source>
        <strain evidence="3 4">PTG4-2</strain>
    </source>
</reference>
<keyword evidence="4" id="KW-1185">Reference proteome</keyword>
<dbReference type="SMART" id="SM00448">
    <property type="entry name" value="REC"/>
    <property type="match status" value="1"/>
</dbReference>